<proteinExistence type="predicted"/>
<keyword evidence="3" id="KW-1185">Reference proteome</keyword>
<evidence type="ECO:0000256" key="1">
    <source>
        <dbReference type="SAM" id="MobiDB-lite"/>
    </source>
</evidence>
<reference evidence="2 3" key="1">
    <citation type="journal article" date="2012" name="Genome Biol.">
        <title>Genome and low-iron response of an oceanic diatom adapted to chronic iron limitation.</title>
        <authorList>
            <person name="Lommer M."/>
            <person name="Specht M."/>
            <person name="Roy A.S."/>
            <person name="Kraemer L."/>
            <person name="Andreson R."/>
            <person name="Gutowska M.A."/>
            <person name="Wolf J."/>
            <person name="Bergner S.V."/>
            <person name="Schilhabel M.B."/>
            <person name="Klostermeier U.C."/>
            <person name="Beiko R.G."/>
            <person name="Rosenstiel P."/>
            <person name="Hippler M."/>
            <person name="Laroche J."/>
        </authorList>
    </citation>
    <scope>NUCLEOTIDE SEQUENCE [LARGE SCALE GENOMIC DNA]</scope>
    <source>
        <strain evidence="2 3">CCMP1005</strain>
    </source>
</reference>
<feature type="non-terminal residue" evidence="2">
    <location>
        <position position="112"/>
    </location>
</feature>
<accession>K0S7K3</accession>
<protein>
    <submittedName>
        <fullName evidence="2">Uncharacterized protein</fullName>
    </submittedName>
</protein>
<name>K0S7K3_THAOC</name>
<gene>
    <name evidence="2" type="ORF">THAOC_25550</name>
</gene>
<evidence type="ECO:0000313" key="2">
    <source>
        <dbReference type="EMBL" id="EJK54792.1"/>
    </source>
</evidence>
<organism evidence="2 3">
    <name type="scientific">Thalassiosira oceanica</name>
    <name type="common">Marine diatom</name>
    <dbReference type="NCBI Taxonomy" id="159749"/>
    <lineage>
        <taxon>Eukaryota</taxon>
        <taxon>Sar</taxon>
        <taxon>Stramenopiles</taxon>
        <taxon>Ochrophyta</taxon>
        <taxon>Bacillariophyta</taxon>
        <taxon>Coscinodiscophyceae</taxon>
        <taxon>Thalassiosirophycidae</taxon>
        <taxon>Thalassiosirales</taxon>
        <taxon>Thalassiosiraceae</taxon>
        <taxon>Thalassiosira</taxon>
    </lineage>
</organism>
<dbReference type="Proteomes" id="UP000266841">
    <property type="component" value="Unassembled WGS sequence"/>
</dbReference>
<sequence>MTRSRIRDDSLSQPQDLAPASAMTRSRIRDDSLSQPQDLAPAPAMTRSRTRDDSLSQSRRLALASAMTRSRIRGSRVRFFSGDLEKKKFCLRPEETVSDWHISHDHLGHAKA</sequence>
<dbReference type="AlphaFoldDB" id="K0S7K3"/>
<feature type="compositionally biased region" description="Basic and acidic residues" evidence="1">
    <location>
        <begin position="1"/>
        <end position="10"/>
    </location>
</feature>
<comment type="caution">
    <text evidence="2">The sequence shown here is derived from an EMBL/GenBank/DDBJ whole genome shotgun (WGS) entry which is preliminary data.</text>
</comment>
<feature type="region of interest" description="Disordered" evidence="1">
    <location>
        <begin position="1"/>
        <end position="67"/>
    </location>
</feature>
<dbReference type="EMBL" id="AGNL01035276">
    <property type="protein sequence ID" value="EJK54792.1"/>
    <property type="molecule type" value="Genomic_DNA"/>
</dbReference>
<evidence type="ECO:0000313" key="3">
    <source>
        <dbReference type="Proteomes" id="UP000266841"/>
    </source>
</evidence>
<feature type="compositionally biased region" description="Low complexity" evidence="1">
    <location>
        <begin position="55"/>
        <end position="66"/>
    </location>
</feature>